<feature type="region of interest" description="Disordered" evidence="1">
    <location>
        <begin position="24"/>
        <end position="61"/>
    </location>
</feature>
<protein>
    <submittedName>
        <fullName evidence="3">CotH kinase family protein</fullName>
    </submittedName>
</protein>
<dbReference type="PROSITE" id="PS51841">
    <property type="entry name" value="LTD"/>
    <property type="match status" value="1"/>
</dbReference>
<feature type="domain" description="LTD" evidence="2">
    <location>
        <begin position="436"/>
        <end position="557"/>
    </location>
</feature>
<keyword evidence="4" id="KW-1185">Reference proteome</keyword>
<dbReference type="PANTHER" id="PTHR40050">
    <property type="entry name" value="INNER SPORE COAT PROTEIN H"/>
    <property type="match status" value="1"/>
</dbReference>
<proteinExistence type="predicted"/>
<dbReference type="GO" id="GO:0016301">
    <property type="term" value="F:kinase activity"/>
    <property type="evidence" value="ECO:0007669"/>
    <property type="project" value="UniProtKB-KW"/>
</dbReference>
<dbReference type="Proteomes" id="UP000662747">
    <property type="component" value="Chromosome"/>
</dbReference>
<dbReference type="SUPFAM" id="SSF74853">
    <property type="entry name" value="Lamin A/C globular tail domain"/>
    <property type="match status" value="1"/>
</dbReference>
<evidence type="ECO:0000313" key="3">
    <source>
        <dbReference type="EMBL" id="QSQ22229.1"/>
    </source>
</evidence>
<dbReference type="RefSeq" id="WP_206723806.1">
    <property type="nucleotide sequence ID" value="NZ_CP071090.1"/>
</dbReference>
<dbReference type="PANTHER" id="PTHR40050:SF1">
    <property type="entry name" value="INNER SPORE COAT PROTEIN H"/>
    <property type="match status" value="1"/>
</dbReference>
<dbReference type="Pfam" id="PF08757">
    <property type="entry name" value="CotH"/>
    <property type="match status" value="1"/>
</dbReference>
<accession>A0ABX7NTK6</accession>
<dbReference type="InterPro" id="IPR036415">
    <property type="entry name" value="Lamin_tail_dom_sf"/>
</dbReference>
<organism evidence="3 4">
    <name type="scientific">Pyxidicoccus parkwayensis</name>
    <dbReference type="NCBI Taxonomy" id="2813578"/>
    <lineage>
        <taxon>Bacteria</taxon>
        <taxon>Pseudomonadati</taxon>
        <taxon>Myxococcota</taxon>
        <taxon>Myxococcia</taxon>
        <taxon>Myxococcales</taxon>
        <taxon>Cystobacterineae</taxon>
        <taxon>Myxococcaceae</taxon>
        <taxon>Pyxidicoccus</taxon>
    </lineage>
</organism>
<dbReference type="PROSITE" id="PS51257">
    <property type="entry name" value="PROKAR_LIPOPROTEIN"/>
    <property type="match status" value="1"/>
</dbReference>
<feature type="compositionally biased region" description="Basic and acidic residues" evidence="1">
    <location>
        <begin position="34"/>
        <end position="43"/>
    </location>
</feature>
<reference evidence="3 4" key="1">
    <citation type="submission" date="2021-02" db="EMBL/GenBank/DDBJ databases">
        <title>De Novo genome assembly of isolated myxobacteria.</title>
        <authorList>
            <person name="Stevens D.C."/>
        </authorList>
    </citation>
    <scope>NUCLEOTIDE SEQUENCE [LARGE SCALE GENOMIC DNA]</scope>
    <source>
        <strain evidence="4">SCPEA02</strain>
    </source>
</reference>
<dbReference type="InterPro" id="IPR001322">
    <property type="entry name" value="Lamin_tail_dom"/>
</dbReference>
<keyword evidence="3" id="KW-0418">Kinase</keyword>
<dbReference type="EMBL" id="CP071090">
    <property type="protein sequence ID" value="QSQ22229.1"/>
    <property type="molecule type" value="Genomic_DNA"/>
</dbReference>
<gene>
    <name evidence="3" type="ORF">JY651_45085</name>
</gene>
<feature type="compositionally biased region" description="Polar residues" evidence="1">
    <location>
        <begin position="49"/>
        <end position="61"/>
    </location>
</feature>
<sequence>MGRGAGGWVVGLVGLLACGPGTPAAPKGVAPASEEVRPGRPDEAVSDAGTPTASTGEYPPVQSTVPTFALQVAPGDLQKLNADPTSNESIPCTVTLDGTRATGRMRYRGASTRDLPQKSYKIELGPGQELGDRDHFELLASWSDGGKLTEKFAVDLYQAMGLPVPRARYARVSVNGEPQGLYLDMEHVGKDWLKHHGHERDASIYRCGHRNCELTPKPGSYQSNFEKKTNETTGREDLTAFLEWVNRSDDVRFEEELERRVDVEAYLGNLAADLLISNSLIEDSRSFWVHALHADRWTYVPWDLNNARMLYWRTWNPASAPVVDRWPQPFTLYDPAVQELFETRVTTRPEQRPAWSVLATRVWDRPALRARVLAKVEAALEGPFSEAKAQAHLDALWKVVEPELRNDPYTSAEHVKRARQYLRDYVRGRRAYLLKTLDALRAHGSGPLVIREVATGTTGYVELYNRGTRALELGNYEVTNDLRATVRARLAQGTLGPGQAVRLTASGDTSKGPLHLPFTLSRNGGEVGVFDRERRSKATGRAVLYGPEDAVWFGPLPAGTVYGRKGGGESEDFERRTP</sequence>
<evidence type="ECO:0000259" key="2">
    <source>
        <dbReference type="PROSITE" id="PS51841"/>
    </source>
</evidence>
<keyword evidence="3" id="KW-0808">Transferase</keyword>
<evidence type="ECO:0000313" key="4">
    <source>
        <dbReference type="Proteomes" id="UP000662747"/>
    </source>
</evidence>
<evidence type="ECO:0000256" key="1">
    <source>
        <dbReference type="SAM" id="MobiDB-lite"/>
    </source>
</evidence>
<name>A0ABX7NTK6_9BACT</name>
<dbReference type="InterPro" id="IPR014867">
    <property type="entry name" value="Spore_coat_CotH_CotH2/3/7"/>
</dbReference>